<accession>A0A560JYD6</accession>
<name>A0A560JYD6_9BRAD</name>
<evidence type="ECO:0008006" key="3">
    <source>
        <dbReference type="Google" id="ProtNLM"/>
    </source>
</evidence>
<evidence type="ECO:0000313" key="2">
    <source>
        <dbReference type="Proteomes" id="UP000315914"/>
    </source>
</evidence>
<dbReference type="EMBL" id="VITW01000004">
    <property type="protein sequence ID" value="TWB76102.1"/>
    <property type="molecule type" value="Genomic_DNA"/>
</dbReference>
<proteinExistence type="predicted"/>
<sequence>MFVVAGGNPSTRIAEILAILASSYTEDGQPVFSEIIVVQPPGSAGPEERKSALFHHLGEAVVRSRGTALETAELDVLSRRINIAVSPDLQVASVCSIVEAAKQHAAVVVDQGALYRGVEPGPYGARPVLGMVEDSWVPHFAALCEGAVLAARASTSYVAVDANKDWPLKEANQERLLAIDGMAVLAGGDPDAPDAILAQHLAKWSTAIARGVIGPILAEIDTLPSSLDGIKPLLKVQMMHKAGLQPMVEQALRAELGLIENLAPVPALQVAEMAAEAGATDIARNLVQKIAFDRLPLESIEAALTLSKRIGEPGTIQKCEEILQERHPTSLALMHHRGDAMLEAGEFIQLARLLVTSPVEDDRRMAGFYETLAAGLASSELDYQVLTRAVIAAHPRQTVRARVFIAREAIRAQRYAEALSVITEDAETDVTASMVTAMLKALEGAVLGGDKAADIEPQLLQAAVLLGLRYLTSHPADARVRVRLVDALSAESMGLFGIALLVDTALKLASAPLALREIEALDAWTTAPPADDIAAFLRVALPWLQSASPVFVGRIDIPKELLTQDADKLVAGIRKLLEHYEPLDTPADIENVRNILAIGMAVARHGSVPDADLSLVRVLAVRLALASRFQAARDYAEHALQVAGESKARSRLAWLCYGDVYQRTGNTIDGMVGALCCLAADNSALPDQVFYESVLLYRLMRDLRMIDAGLSFLDAARKALQSFGARDQYVHRIQTLELQARFIQARQDPADARERLEALIPDFIQNARTVLTQGDEPAPAAASMAEALRAAELAGVTPPPAAIEAFERLLDEAHAPLRGIIAASRLPHPTTAQVLEVLKQIEQARDANDVGYDVRQISVLARRLLGSAEAQTNLDIAAFAIDILADHAIPSLGVAPDQGWIPPTIESSGERAVELSRSMQLPVVLMGVDAEGHLVRCVAENGKLGPTLKESAEVFSEERLRRWSREFPFRYGVDEDALNLFHTSTEGLGVEALPPRAILVTAANIQHWPPNLIRLGGGFAGQTCKLAAAPSLPWLSAARHRKSTDRRAIAWIPKEASDEGGQTLQTVVDRVSEPLAAHGVSLDTASVVPSNLEGAELVIVTAHGGLVPGNRYFQVVRDDAELRMAGADLGSALKNVGVAVLFICSGGRLDPHPMANTTLGLARQALGNGCTTVIASPWPIDSRIPSYWLPTFLKAWDAGVPVIDAAFDANARVRDAFSSELRDCMAMSVYGDPLRTREQ</sequence>
<gene>
    <name evidence="1" type="ORF">FBZ95_104282</name>
</gene>
<dbReference type="STRING" id="1399419.A5906_26195"/>
<organism evidence="1 2">
    <name type="scientific">Bradyrhizobium sacchari</name>
    <dbReference type="NCBI Taxonomy" id="1399419"/>
    <lineage>
        <taxon>Bacteria</taxon>
        <taxon>Pseudomonadati</taxon>
        <taxon>Pseudomonadota</taxon>
        <taxon>Alphaproteobacteria</taxon>
        <taxon>Hyphomicrobiales</taxon>
        <taxon>Nitrobacteraceae</taxon>
        <taxon>Bradyrhizobium</taxon>
    </lineage>
</organism>
<dbReference type="AlphaFoldDB" id="A0A560JYD6"/>
<comment type="caution">
    <text evidence="1">The sequence shown here is derived from an EMBL/GenBank/DDBJ whole genome shotgun (WGS) entry which is preliminary data.</text>
</comment>
<protein>
    <recommendedName>
        <fullName evidence="3">CHAT domain-containing protein</fullName>
    </recommendedName>
</protein>
<evidence type="ECO:0000313" key="1">
    <source>
        <dbReference type="EMBL" id="TWB76102.1"/>
    </source>
</evidence>
<keyword evidence="2" id="KW-1185">Reference proteome</keyword>
<reference evidence="1 2" key="1">
    <citation type="submission" date="2019-06" db="EMBL/GenBank/DDBJ databases">
        <title>Genomic Encyclopedia of Type Strains, Phase IV (KMG-V): Genome sequencing to study the core and pangenomes of soil and plant-associated prokaryotes.</title>
        <authorList>
            <person name="Whitman W."/>
        </authorList>
    </citation>
    <scope>NUCLEOTIDE SEQUENCE [LARGE SCALE GENOMIC DNA]</scope>
    <source>
        <strain evidence="1 2">BR 10556</strain>
    </source>
</reference>
<dbReference type="Proteomes" id="UP000315914">
    <property type="component" value="Unassembled WGS sequence"/>
</dbReference>